<dbReference type="Pfam" id="PF02631">
    <property type="entry name" value="RecX_HTH2"/>
    <property type="match status" value="1"/>
</dbReference>
<dbReference type="PANTHER" id="PTHR33602:SF1">
    <property type="entry name" value="REGULATORY PROTEIN RECX FAMILY PROTEIN"/>
    <property type="match status" value="1"/>
</dbReference>
<evidence type="ECO:0000259" key="7">
    <source>
        <dbReference type="Pfam" id="PF21981"/>
    </source>
</evidence>
<comment type="similarity">
    <text evidence="2 5">Belongs to the RecX family.</text>
</comment>
<evidence type="ECO:0000256" key="1">
    <source>
        <dbReference type="ARBA" id="ARBA00004496"/>
    </source>
</evidence>
<comment type="function">
    <text evidence="5">Modulates RecA activity.</text>
</comment>
<name>A0ABP7NQL1_9GAMM</name>
<protein>
    <recommendedName>
        <fullName evidence="3 5">Regulatory protein RecX</fullName>
    </recommendedName>
</protein>
<comment type="caution">
    <text evidence="8">The sequence shown here is derived from an EMBL/GenBank/DDBJ whole genome shotgun (WGS) entry which is preliminary data.</text>
</comment>
<feature type="domain" description="RecX third three-helical" evidence="7">
    <location>
        <begin position="111"/>
        <end position="153"/>
    </location>
</feature>
<sequence>MKPRKEPRPLESLGDLKSYALWLLSSREYSQARMLTKLSGRCADKDLVDGCLSELLESNYLSDERMTQSYVRMAVDKGSDGPMKIASKLMQKGIDRALINEYLIPDDEIWLRNAAKTLSKKFKSPADSHEARQKQARFLANRGFMMDQIRYALDNAGEGDESPFR</sequence>
<dbReference type="InterPro" id="IPR036388">
    <property type="entry name" value="WH-like_DNA-bd_sf"/>
</dbReference>
<feature type="domain" description="RecX second three-helical" evidence="6">
    <location>
        <begin position="62"/>
        <end position="103"/>
    </location>
</feature>
<dbReference type="Proteomes" id="UP001501337">
    <property type="component" value="Unassembled WGS sequence"/>
</dbReference>
<comment type="subcellular location">
    <subcellularLocation>
        <location evidence="1 5">Cytoplasm</location>
    </subcellularLocation>
</comment>
<dbReference type="RefSeq" id="WP_344803674.1">
    <property type="nucleotide sequence ID" value="NZ_BAABBO010000001.1"/>
</dbReference>
<gene>
    <name evidence="5 8" type="primary">recX</name>
    <name evidence="8" type="ORF">GCM10022278_08920</name>
</gene>
<keyword evidence="4 5" id="KW-0963">Cytoplasm</keyword>
<dbReference type="InterPro" id="IPR053925">
    <property type="entry name" value="RecX_HTH_3rd"/>
</dbReference>
<proteinExistence type="inferred from homology"/>
<dbReference type="PANTHER" id="PTHR33602">
    <property type="entry name" value="REGULATORY PROTEIN RECX FAMILY PROTEIN"/>
    <property type="match status" value="1"/>
</dbReference>
<evidence type="ECO:0000256" key="4">
    <source>
        <dbReference type="ARBA" id="ARBA00022490"/>
    </source>
</evidence>
<dbReference type="Gene3D" id="1.10.10.10">
    <property type="entry name" value="Winged helix-like DNA-binding domain superfamily/Winged helix DNA-binding domain"/>
    <property type="match status" value="3"/>
</dbReference>
<evidence type="ECO:0000259" key="6">
    <source>
        <dbReference type="Pfam" id="PF02631"/>
    </source>
</evidence>
<dbReference type="HAMAP" id="MF_01114">
    <property type="entry name" value="RecX"/>
    <property type="match status" value="1"/>
</dbReference>
<organism evidence="8 9">
    <name type="scientific">Allohahella marinimesophila</name>
    <dbReference type="NCBI Taxonomy" id="1054972"/>
    <lineage>
        <taxon>Bacteria</taxon>
        <taxon>Pseudomonadati</taxon>
        <taxon>Pseudomonadota</taxon>
        <taxon>Gammaproteobacteria</taxon>
        <taxon>Oceanospirillales</taxon>
        <taxon>Hahellaceae</taxon>
        <taxon>Allohahella</taxon>
    </lineage>
</organism>
<evidence type="ECO:0000256" key="3">
    <source>
        <dbReference type="ARBA" id="ARBA00018111"/>
    </source>
</evidence>
<dbReference type="InterPro" id="IPR003783">
    <property type="entry name" value="Regulatory_RecX"/>
</dbReference>
<dbReference type="Pfam" id="PF21981">
    <property type="entry name" value="RecX_HTH3"/>
    <property type="match status" value="1"/>
</dbReference>
<keyword evidence="9" id="KW-1185">Reference proteome</keyword>
<reference evidence="9" key="1">
    <citation type="journal article" date="2019" name="Int. J. Syst. Evol. Microbiol.">
        <title>The Global Catalogue of Microorganisms (GCM) 10K type strain sequencing project: providing services to taxonomists for standard genome sequencing and annotation.</title>
        <authorList>
            <consortium name="The Broad Institute Genomics Platform"/>
            <consortium name="The Broad Institute Genome Sequencing Center for Infectious Disease"/>
            <person name="Wu L."/>
            <person name="Ma J."/>
        </authorList>
    </citation>
    <scope>NUCLEOTIDE SEQUENCE [LARGE SCALE GENOMIC DNA]</scope>
    <source>
        <strain evidence="9">JCM 17555</strain>
    </source>
</reference>
<evidence type="ECO:0000313" key="8">
    <source>
        <dbReference type="EMBL" id="GAA3952086.1"/>
    </source>
</evidence>
<dbReference type="EMBL" id="BAABBO010000001">
    <property type="protein sequence ID" value="GAA3952086.1"/>
    <property type="molecule type" value="Genomic_DNA"/>
</dbReference>
<evidence type="ECO:0000256" key="2">
    <source>
        <dbReference type="ARBA" id="ARBA00009695"/>
    </source>
</evidence>
<evidence type="ECO:0000256" key="5">
    <source>
        <dbReference type="HAMAP-Rule" id="MF_01114"/>
    </source>
</evidence>
<dbReference type="InterPro" id="IPR053924">
    <property type="entry name" value="RecX_HTH_2nd"/>
</dbReference>
<accession>A0ABP7NQL1</accession>
<evidence type="ECO:0000313" key="9">
    <source>
        <dbReference type="Proteomes" id="UP001501337"/>
    </source>
</evidence>